<evidence type="ECO:0000313" key="5">
    <source>
        <dbReference type="EMBL" id="KKR32256.1"/>
    </source>
</evidence>
<dbReference type="Proteomes" id="UP000034539">
    <property type="component" value="Unassembled WGS sequence"/>
</dbReference>
<dbReference type="GO" id="GO:0008270">
    <property type="term" value="F:zinc ion binding"/>
    <property type="evidence" value="ECO:0007669"/>
    <property type="project" value="UniProtKB-KW"/>
</dbReference>
<reference evidence="5 6" key="1">
    <citation type="journal article" date="2015" name="Nature">
        <title>rRNA introns, odd ribosomes, and small enigmatic genomes across a large radiation of phyla.</title>
        <authorList>
            <person name="Brown C.T."/>
            <person name="Hug L.A."/>
            <person name="Thomas B.C."/>
            <person name="Sharon I."/>
            <person name="Castelle C.J."/>
            <person name="Singh A."/>
            <person name="Wilkins M.J."/>
            <person name="Williams K.H."/>
            <person name="Banfield J.F."/>
        </authorList>
    </citation>
    <scope>NUCLEOTIDE SEQUENCE [LARGE SCALE GENOMIC DNA]</scope>
</reference>
<evidence type="ECO:0000259" key="4">
    <source>
        <dbReference type="PROSITE" id="PS50199"/>
    </source>
</evidence>
<dbReference type="AlphaFoldDB" id="A0A0G0Q4G4"/>
<keyword evidence="3" id="KW-0862">Zinc</keyword>
<keyword evidence="1" id="KW-0479">Metal-binding</keyword>
<dbReference type="Pfam" id="PF24463">
    <property type="entry name" value="DUF7577"/>
    <property type="match status" value="1"/>
</dbReference>
<dbReference type="PROSITE" id="PS50199">
    <property type="entry name" value="ZF_RANBP2_2"/>
    <property type="match status" value="1"/>
</dbReference>
<protein>
    <recommendedName>
        <fullName evidence="4">RanBP2-type domain-containing protein</fullName>
    </recommendedName>
</protein>
<comment type="caution">
    <text evidence="5">The sequence shown here is derived from an EMBL/GenBank/DDBJ whole genome shotgun (WGS) entry which is preliminary data.</text>
</comment>
<dbReference type="SUPFAM" id="SSF54913">
    <property type="entry name" value="GlnB-like"/>
    <property type="match status" value="1"/>
</dbReference>
<dbReference type="InterPro" id="IPR055999">
    <property type="entry name" value="DUF7577"/>
</dbReference>
<dbReference type="InterPro" id="IPR018551">
    <property type="entry name" value="DUF2007"/>
</dbReference>
<evidence type="ECO:0000256" key="1">
    <source>
        <dbReference type="ARBA" id="ARBA00022723"/>
    </source>
</evidence>
<keyword evidence="2" id="KW-0863">Zinc-finger</keyword>
<name>A0A0G0Q4G4_9BACT</name>
<dbReference type="InterPro" id="IPR036443">
    <property type="entry name" value="Znf_RanBP2_sf"/>
</dbReference>
<dbReference type="Pfam" id="PF09413">
    <property type="entry name" value="DUF2007"/>
    <property type="match status" value="1"/>
</dbReference>
<gene>
    <name evidence="5" type="ORF">UT63_C0048G0005</name>
</gene>
<proteinExistence type="predicted"/>
<feature type="domain" description="RanBP2-type" evidence="4">
    <location>
        <begin position="78"/>
        <end position="108"/>
    </location>
</feature>
<evidence type="ECO:0000313" key="6">
    <source>
        <dbReference type="Proteomes" id="UP000034539"/>
    </source>
</evidence>
<accession>A0A0G0Q4G4</accession>
<dbReference type="InterPro" id="IPR001876">
    <property type="entry name" value="Znf_RanBP2"/>
</dbReference>
<sequence>MKRIYNATNPSDAHLLKGILEGENINAVVQGEYLWNLRGQLPITPETCPSVWVVEESDYERALELLSALHFGEEPLLQQGAEWRCGQCGEMNEPQFTECWQCGKPRPA</sequence>
<dbReference type="PROSITE" id="PS01358">
    <property type="entry name" value="ZF_RANBP2_1"/>
    <property type="match status" value="1"/>
</dbReference>
<dbReference type="InterPro" id="IPR011322">
    <property type="entry name" value="N-reg_PII-like_a/b"/>
</dbReference>
<dbReference type="SUPFAM" id="SSF90209">
    <property type="entry name" value="Ran binding protein zinc finger-like"/>
    <property type="match status" value="1"/>
</dbReference>
<evidence type="ECO:0000256" key="3">
    <source>
        <dbReference type="ARBA" id="ARBA00022833"/>
    </source>
</evidence>
<dbReference type="EMBL" id="LBXN01000048">
    <property type="protein sequence ID" value="KKR32256.1"/>
    <property type="molecule type" value="Genomic_DNA"/>
</dbReference>
<organism evidence="5 6">
    <name type="scientific">Candidatus Gottesmanbacteria bacterium GW2011_GWC2_39_8</name>
    <dbReference type="NCBI Taxonomy" id="1618450"/>
    <lineage>
        <taxon>Bacteria</taxon>
        <taxon>Candidatus Gottesmaniibacteriota</taxon>
    </lineage>
</organism>
<evidence type="ECO:0000256" key="2">
    <source>
        <dbReference type="ARBA" id="ARBA00022771"/>
    </source>
</evidence>
<dbReference type="Gene3D" id="2.30.30.380">
    <property type="entry name" value="Zn-finger domain of Sec23/24"/>
    <property type="match status" value="1"/>
</dbReference>
<dbReference type="Gene3D" id="3.30.70.790">
    <property type="entry name" value="UreE, C-terminal domain"/>
    <property type="match status" value="1"/>
</dbReference>